<accession>A0A251JDM0</accession>
<gene>
    <name evidence="2" type="ORF">MANES_14G135100</name>
</gene>
<reference evidence="2 3" key="1">
    <citation type="submission" date="2016-02" db="EMBL/GenBank/DDBJ databases">
        <title>WGS assembly of Manihot esculenta.</title>
        <authorList>
            <person name="Bredeson J.V."/>
            <person name="Prochnik S.E."/>
            <person name="Lyons J.B."/>
            <person name="Schmutz J."/>
            <person name="Grimwood J."/>
            <person name="Vrebalov J."/>
            <person name="Bart R.S."/>
            <person name="Amuge T."/>
            <person name="Ferguson M.E."/>
            <person name="Green R."/>
            <person name="Putnam N."/>
            <person name="Stites J."/>
            <person name="Rounsley S."/>
            <person name="Rokhsar D.S."/>
        </authorList>
    </citation>
    <scope>NUCLEOTIDE SEQUENCE [LARGE SCALE GENOMIC DNA]</scope>
    <source>
        <strain evidence="3">cv. AM560-2</strain>
        <tissue evidence="2">Leaf</tissue>
    </source>
</reference>
<dbReference type="SUPFAM" id="SSF52047">
    <property type="entry name" value="RNI-like"/>
    <property type="match status" value="1"/>
</dbReference>
<dbReference type="Gene3D" id="3.80.10.10">
    <property type="entry name" value="Ribonuclease Inhibitor"/>
    <property type="match status" value="1"/>
</dbReference>
<evidence type="ECO:0000313" key="3">
    <source>
        <dbReference type="Proteomes" id="UP000091857"/>
    </source>
</evidence>
<dbReference type="EMBL" id="CM004400">
    <property type="protein sequence ID" value="OAY31726.1"/>
    <property type="molecule type" value="Genomic_DNA"/>
</dbReference>
<dbReference type="PANTHER" id="PTHR38926:SF2">
    <property type="entry name" value="F-BOX_LRR-REPEAT PROTEIN 21-RELATED"/>
    <property type="match status" value="1"/>
</dbReference>
<proteinExistence type="predicted"/>
<dbReference type="GO" id="GO:1905761">
    <property type="term" value="F:SCF ubiquitin ligase complex binding"/>
    <property type="evidence" value="ECO:0000318"/>
    <property type="project" value="GO_Central"/>
</dbReference>
<feature type="domain" description="F-box" evidence="1">
    <location>
        <begin position="12"/>
        <end position="59"/>
    </location>
</feature>
<dbReference type="InterPro" id="IPR006553">
    <property type="entry name" value="Leu-rich_rpt_Cys-con_subtyp"/>
</dbReference>
<dbReference type="Proteomes" id="UP000091857">
    <property type="component" value="Chromosome 14"/>
</dbReference>
<dbReference type="Pfam" id="PF24758">
    <property type="entry name" value="LRR_At5g56370"/>
    <property type="match status" value="1"/>
</dbReference>
<organism evidence="2 3">
    <name type="scientific">Manihot esculenta</name>
    <name type="common">Cassava</name>
    <name type="synonym">Jatropha manihot</name>
    <dbReference type="NCBI Taxonomy" id="3983"/>
    <lineage>
        <taxon>Eukaryota</taxon>
        <taxon>Viridiplantae</taxon>
        <taxon>Streptophyta</taxon>
        <taxon>Embryophyta</taxon>
        <taxon>Tracheophyta</taxon>
        <taxon>Spermatophyta</taxon>
        <taxon>Magnoliopsida</taxon>
        <taxon>eudicotyledons</taxon>
        <taxon>Gunneridae</taxon>
        <taxon>Pentapetalae</taxon>
        <taxon>rosids</taxon>
        <taxon>fabids</taxon>
        <taxon>Malpighiales</taxon>
        <taxon>Euphorbiaceae</taxon>
        <taxon>Crotonoideae</taxon>
        <taxon>Manihoteae</taxon>
        <taxon>Manihot</taxon>
    </lineage>
</organism>
<dbReference type="EMBL" id="CM004400">
    <property type="protein sequence ID" value="OAY31727.1"/>
    <property type="molecule type" value="Genomic_DNA"/>
</dbReference>
<dbReference type="OrthoDB" id="2095648at2759"/>
<dbReference type="OMA" id="FEAEIDY"/>
<dbReference type="InterPro" id="IPR055411">
    <property type="entry name" value="LRR_FXL15/At3g58940/PEG3-like"/>
</dbReference>
<dbReference type="Gramene" id="Manes.14G135100.4.v8.1">
    <property type="protein sequence ID" value="Manes.14G135100.4.v8.1.CDS"/>
    <property type="gene ID" value="Manes.14G135100.v8.1"/>
</dbReference>
<dbReference type="AlphaFoldDB" id="A0A251JDM0"/>
<protein>
    <recommendedName>
        <fullName evidence="1">F-box domain-containing protein</fullName>
    </recommendedName>
</protein>
<dbReference type="CDD" id="cd22164">
    <property type="entry name" value="F-box_AtSKIP19-like"/>
    <property type="match status" value="1"/>
</dbReference>
<keyword evidence="3" id="KW-1185">Reference proteome</keyword>
<dbReference type="Pfam" id="PF13516">
    <property type="entry name" value="LRR_6"/>
    <property type="match status" value="1"/>
</dbReference>
<name>A0A251JDM0_MANES</name>
<sequence length="309" mass="35141">MDSLLLPPQEPYRNWVELPRDITASILLKLGAVEILNTAQLVCSSWRSICKDPSMWRSIDMRNLGDLWDMDYDLEKMCRHAVDRSSGGLVDIDIQYFGTDDLLQYIADRSSHLKRLRLVSCYSISDEGLSEVATKFPLLEELDISYCSLSKQALEVVGHCCPLLKSFKLNNHGFKHPRTECNEEALVIAENMPHLCCLQIFGNKLTNEGLQAILDGCPNLESLDLRQCFNVNLEGHLGKRCIERIKDLRRPYDPTDDYPFDTEIADVGSSEEDYPSGLSEIDFLSDDDDYYEFSGGSDMSDYGDLVFDY</sequence>
<dbReference type="STRING" id="3983.A0A251JDM0"/>
<dbReference type="PROSITE" id="PS50181">
    <property type="entry name" value="FBOX"/>
    <property type="match status" value="1"/>
</dbReference>
<dbReference type="InterPro" id="IPR001611">
    <property type="entry name" value="Leu-rich_rpt"/>
</dbReference>
<dbReference type="Gene3D" id="1.20.1280.50">
    <property type="match status" value="1"/>
</dbReference>
<evidence type="ECO:0000259" key="1">
    <source>
        <dbReference type="PROSITE" id="PS50181"/>
    </source>
</evidence>
<dbReference type="InterPro" id="IPR001810">
    <property type="entry name" value="F-box_dom"/>
</dbReference>
<evidence type="ECO:0000313" key="2">
    <source>
        <dbReference type="EMBL" id="OAY31726.1"/>
    </source>
</evidence>
<dbReference type="PANTHER" id="PTHR38926">
    <property type="entry name" value="F-BOX DOMAIN CONTAINING PROTEIN, EXPRESSED"/>
    <property type="match status" value="1"/>
</dbReference>
<dbReference type="Pfam" id="PF12937">
    <property type="entry name" value="F-box-like"/>
    <property type="match status" value="1"/>
</dbReference>
<dbReference type="SMART" id="SM00367">
    <property type="entry name" value="LRR_CC"/>
    <property type="match status" value="3"/>
</dbReference>
<dbReference type="InterPro" id="IPR032675">
    <property type="entry name" value="LRR_dom_sf"/>
</dbReference>